<dbReference type="EMBL" id="OZ075113">
    <property type="protein sequence ID" value="CAL5020552.1"/>
    <property type="molecule type" value="Genomic_DNA"/>
</dbReference>
<evidence type="ECO:0000256" key="13">
    <source>
        <dbReference type="PROSITE-ProRule" id="PRU01384"/>
    </source>
</evidence>
<dbReference type="Gene3D" id="3.90.199.10">
    <property type="entry name" value="Topoisomerase II, domain 5"/>
    <property type="match status" value="1"/>
</dbReference>
<evidence type="ECO:0000259" key="16">
    <source>
        <dbReference type="PROSITE" id="PS50880"/>
    </source>
</evidence>
<dbReference type="PRINTS" id="PR00418">
    <property type="entry name" value="TPI2FAMILY"/>
</dbReference>
<dbReference type="FunFam" id="3.40.50.670:FF:000001">
    <property type="entry name" value="DNA topoisomerase 2"/>
    <property type="match status" value="1"/>
</dbReference>
<evidence type="ECO:0000256" key="11">
    <source>
        <dbReference type="ARBA" id="ARBA00023125"/>
    </source>
</evidence>
<dbReference type="InterPro" id="IPR013757">
    <property type="entry name" value="Topo_IIA_A_a_sf"/>
</dbReference>
<dbReference type="PANTHER" id="PTHR10169:SF38">
    <property type="entry name" value="DNA TOPOISOMERASE 2"/>
    <property type="match status" value="1"/>
</dbReference>
<dbReference type="Gene3D" id="3.30.565.10">
    <property type="entry name" value="Histidine kinase-like ATPase, C-terminal domain"/>
    <property type="match status" value="1"/>
</dbReference>
<dbReference type="InterPro" id="IPR001241">
    <property type="entry name" value="Topo_IIA"/>
</dbReference>
<dbReference type="Gene3D" id="1.10.268.10">
    <property type="entry name" value="Topoisomerase, domain 3"/>
    <property type="match status" value="1"/>
</dbReference>
<keyword evidence="12 13" id="KW-0413">Isomerase</keyword>
<dbReference type="SUPFAM" id="SSF54211">
    <property type="entry name" value="Ribosomal protein S5 domain 2-like"/>
    <property type="match status" value="1"/>
</dbReference>
<dbReference type="Gene3D" id="3.40.50.670">
    <property type="match status" value="1"/>
</dbReference>
<evidence type="ECO:0000256" key="7">
    <source>
        <dbReference type="ARBA" id="ARBA00022741"/>
    </source>
</evidence>
<comment type="cofactor">
    <cofactor evidence="3">
        <name>Mg(2+)</name>
        <dbReference type="ChEBI" id="CHEBI:18420"/>
    </cofactor>
</comment>
<dbReference type="EC" id="5.6.2.2" evidence="14"/>
<reference evidence="19" key="1">
    <citation type="submission" date="2024-06" db="EMBL/GenBank/DDBJ databases">
        <authorList>
            <person name="Ryan C."/>
        </authorList>
    </citation>
    <scope>NUCLEOTIDE SEQUENCE [LARGE SCALE GENOMIC DNA]</scope>
</reference>
<dbReference type="Pfam" id="PF00521">
    <property type="entry name" value="DNA_topoisoIV"/>
    <property type="match status" value="1"/>
</dbReference>
<comment type="subunit">
    <text evidence="5 14">Homodimer.</text>
</comment>
<dbReference type="PANTHER" id="PTHR10169">
    <property type="entry name" value="DNA TOPOISOMERASE/GYRASE"/>
    <property type="match status" value="1"/>
</dbReference>
<dbReference type="InterPro" id="IPR013760">
    <property type="entry name" value="Topo_IIA-like_dom_sf"/>
</dbReference>
<evidence type="ECO:0000256" key="2">
    <source>
        <dbReference type="ARBA" id="ARBA00001913"/>
    </source>
</evidence>
<dbReference type="Pfam" id="PF16898">
    <property type="entry name" value="TOPRIM_C"/>
    <property type="match status" value="1"/>
</dbReference>
<keyword evidence="8 14" id="KW-0067">ATP-binding</keyword>
<dbReference type="Gene3D" id="3.30.1360.40">
    <property type="match status" value="1"/>
</dbReference>
<accession>A0ABC9CIV7</accession>
<dbReference type="Gene3D" id="3.30.230.10">
    <property type="match status" value="1"/>
</dbReference>
<feature type="active site" description="O-(5'-phospho-DNA)-tyrosine intermediate" evidence="13">
    <location>
        <position position="746"/>
    </location>
</feature>
<dbReference type="InterPro" id="IPR050634">
    <property type="entry name" value="DNA_Topoisomerase_II"/>
</dbReference>
<evidence type="ECO:0000256" key="8">
    <source>
        <dbReference type="ARBA" id="ARBA00022840"/>
    </source>
</evidence>
<name>A0ABC9CIV7_9POAL</name>
<comment type="cofactor">
    <cofactor evidence="2">
        <name>Ca(2+)</name>
        <dbReference type="ChEBI" id="CHEBI:29108"/>
    </cofactor>
</comment>
<evidence type="ECO:0000256" key="3">
    <source>
        <dbReference type="ARBA" id="ARBA00001946"/>
    </source>
</evidence>
<dbReference type="GO" id="GO:0046872">
    <property type="term" value="F:metal ion binding"/>
    <property type="evidence" value="ECO:0007669"/>
    <property type="project" value="UniProtKB-KW"/>
</dbReference>
<evidence type="ECO:0000259" key="17">
    <source>
        <dbReference type="PROSITE" id="PS52040"/>
    </source>
</evidence>
<evidence type="ECO:0000256" key="6">
    <source>
        <dbReference type="ARBA" id="ARBA00022723"/>
    </source>
</evidence>
<dbReference type="InterPro" id="IPR014721">
    <property type="entry name" value="Ribsml_uS5_D2-typ_fold_subgr"/>
</dbReference>
<organism evidence="18 19">
    <name type="scientific">Urochloa decumbens</name>
    <dbReference type="NCBI Taxonomy" id="240449"/>
    <lineage>
        <taxon>Eukaryota</taxon>
        <taxon>Viridiplantae</taxon>
        <taxon>Streptophyta</taxon>
        <taxon>Embryophyta</taxon>
        <taxon>Tracheophyta</taxon>
        <taxon>Spermatophyta</taxon>
        <taxon>Magnoliopsida</taxon>
        <taxon>Liliopsida</taxon>
        <taxon>Poales</taxon>
        <taxon>Poaceae</taxon>
        <taxon>PACMAD clade</taxon>
        <taxon>Panicoideae</taxon>
        <taxon>Panicodae</taxon>
        <taxon>Paniceae</taxon>
        <taxon>Melinidinae</taxon>
        <taxon>Urochloa</taxon>
    </lineage>
</organism>
<keyword evidence="6" id="KW-0479">Metal-binding</keyword>
<dbReference type="SUPFAM" id="SSF56719">
    <property type="entry name" value="Type II DNA topoisomerase"/>
    <property type="match status" value="1"/>
</dbReference>
<feature type="domain" description="Topo IIA-type catalytic" evidence="17">
    <location>
        <begin position="654"/>
        <end position="1079"/>
    </location>
</feature>
<dbReference type="InterPro" id="IPR031660">
    <property type="entry name" value="TOPRIM_C"/>
</dbReference>
<comment type="function">
    <text evidence="14">Control of topological states of DNA by transient breakage and subsequent rejoining of DNA strands. Topoisomerase II makes double-strand breaks.</text>
</comment>
<dbReference type="Pfam" id="PF00204">
    <property type="entry name" value="DNA_gyraseB"/>
    <property type="match status" value="1"/>
</dbReference>
<dbReference type="InterPro" id="IPR036890">
    <property type="entry name" value="HATPase_C_sf"/>
</dbReference>
<dbReference type="InterPro" id="IPR013759">
    <property type="entry name" value="Topo_IIA_B_C"/>
</dbReference>
<dbReference type="GO" id="GO:0006265">
    <property type="term" value="P:DNA topological change"/>
    <property type="evidence" value="ECO:0007669"/>
    <property type="project" value="UniProtKB-UniRule"/>
</dbReference>
<dbReference type="GO" id="GO:0003918">
    <property type="term" value="F:DNA topoisomerase type II (double strand cut, ATP-hydrolyzing) activity"/>
    <property type="evidence" value="ECO:0007669"/>
    <property type="project" value="UniProtKB-UniRule"/>
</dbReference>
<evidence type="ECO:0000313" key="18">
    <source>
        <dbReference type="EMBL" id="CAL5020552.1"/>
    </source>
</evidence>
<proteinExistence type="inferred from homology"/>
<keyword evidence="11 13" id="KW-0238">DNA-binding</keyword>
<dbReference type="PROSITE" id="PS52040">
    <property type="entry name" value="TOPO_IIA"/>
    <property type="match status" value="1"/>
</dbReference>
<evidence type="ECO:0000256" key="1">
    <source>
        <dbReference type="ARBA" id="ARBA00000185"/>
    </source>
</evidence>
<evidence type="ECO:0000256" key="12">
    <source>
        <dbReference type="ARBA" id="ARBA00023235"/>
    </source>
</evidence>
<dbReference type="PROSITE" id="PS50880">
    <property type="entry name" value="TOPRIM"/>
    <property type="match status" value="1"/>
</dbReference>
<feature type="domain" description="Toprim" evidence="16">
    <location>
        <begin position="402"/>
        <end position="515"/>
    </location>
</feature>
<keyword evidence="19" id="KW-1185">Reference proteome</keyword>
<dbReference type="AlphaFoldDB" id="A0ABC9CIV7"/>
<dbReference type="Gene3D" id="3.30.1490.30">
    <property type="match status" value="1"/>
</dbReference>
<evidence type="ECO:0000256" key="10">
    <source>
        <dbReference type="ARBA" id="ARBA00023029"/>
    </source>
</evidence>
<comment type="similarity">
    <text evidence="4 14">Belongs to the type II topoisomerase family.</text>
</comment>
<dbReference type="InterPro" id="IPR020568">
    <property type="entry name" value="Ribosomal_Su5_D2-typ_SF"/>
</dbReference>
<reference evidence="18 19" key="2">
    <citation type="submission" date="2024-10" db="EMBL/GenBank/DDBJ databases">
        <authorList>
            <person name="Ryan C."/>
        </authorList>
    </citation>
    <scope>NUCLEOTIDE SEQUENCE [LARGE SCALE GENOMIC DNA]</scope>
</reference>
<comment type="catalytic activity">
    <reaction evidence="1 13 14">
        <text>ATP-dependent breakage, passage and rejoining of double-stranded DNA.</text>
        <dbReference type="EC" id="5.6.2.2"/>
    </reaction>
</comment>
<dbReference type="InterPro" id="IPR013758">
    <property type="entry name" value="Topo_IIA_A/C_ab"/>
</dbReference>
<dbReference type="GO" id="GO:0003677">
    <property type="term" value="F:DNA binding"/>
    <property type="evidence" value="ECO:0007669"/>
    <property type="project" value="UniProtKB-UniRule"/>
</dbReference>
<keyword evidence="7 14" id="KW-0547">Nucleotide-binding</keyword>
<dbReference type="GO" id="GO:0005524">
    <property type="term" value="F:ATP binding"/>
    <property type="evidence" value="ECO:0007669"/>
    <property type="project" value="UniProtKB-UniRule"/>
</dbReference>
<dbReference type="InterPro" id="IPR001154">
    <property type="entry name" value="TopoII_euk"/>
</dbReference>
<evidence type="ECO:0000256" key="14">
    <source>
        <dbReference type="RuleBase" id="RU362094"/>
    </source>
</evidence>
<dbReference type="InterPro" id="IPR006171">
    <property type="entry name" value="TOPRIM_dom"/>
</dbReference>
<dbReference type="SMART" id="SM00434">
    <property type="entry name" value="TOP4c"/>
    <property type="match status" value="1"/>
</dbReference>
<feature type="region of interest" description="Disordered" evidence="15">
    <location>
        <begin position="1098"/>
        <end position="1118"/>
    </location>
</feature>
<protein>
    <recommendedName>
        <fullName evidence="14">DNA topoisomerase 2</fullName>
        <ecNumber evidence="14">5.6.2.2</ecNumber>
    </recommendedName>
</protein>
<evidence type="ECO:0000256" key="5">
    <source>
        <dbReference type="ARBA" id="ARBA00011738"/>
    </source>
</evidence>
<dbReference type="InterPro" id="IPR002205">
    <property type="entry name" value="Topo_IIA_dom_A"/>
</dbReference>
<dbReference type="InterPro" id="IPR013506">
    <property type="entry name" value="Topo_IIA_bsu_dom2"/>
</dbReference>
<evidence type="ECO:0000256" key="9">
    <source>
        <dbReference type="ARBA" id="ARBA00022842"/>
    </source>
</evidence>
<dbReference type="SMART" id="SM00433">
    <property type="entry name" value="TOP2c"/>
    <property type="match status" value="1"/>
</dbReference>
<gene>
    <name evidence="18" type="ORF">URODEC1_LOCUS75443</name>
</gene>
<sequence>MEGCFELKETDAYGFSDVDSLSRWSQCPLVRSWVISKYGSVQYQQSRMLLFDGVDKLYYDTVTCIPAIARIVEEYLLKVANLDGVTNMEIGLTNGMFSVHYNGNCIPVEIDDNVYNKPLVVFESSIHEWENKFKARNPDFPVEAPTVEQVIFMLSSMLKFHVKDTNTKKLYEGTWSSEGWKENVEVFEGKQNMSKVEFQIPLRDDEDEGHFQKIMKTRAIQIQATMGNELNIQFNGQKLDVRSFSKYVNMYPKKVLESRAEALPRICKQLNEKLEVCITRSDGIFEQESFVNGTRTIAGGTHVDLLVEKVESHARKTGIFKKDEIKNSMVIFINFSIDDPQFSFSNDCLNSKLDDDILSSLTDDYLDNCVKNITMISHKRNNTTNYYLEDAEKAGGLESRKCTLILCEGVSAAKFVRSGLSYLGRDCHGISTLEGKLPNAFQPSDDILKHKDLQNIVRALGLDVGVHYNNTNFLRYGHLMLMSDQDVDGSHIKGLIINFLATYWPSLLKIDGFLSQFVTPVVKAQVDSQPHDFYSTVEFDILWQSKRRDGIRDVRYFKGLAAHTDKDSKDYFTNKVKHNKIFKWRGGIDYNAIELAFSPDRANERKIWLKKSMNFMSTQPQRLVLDMKDAECSYHDFIHKELVHYSISDVWRSIPSFVDGLKPSQRKVLYAAFAGGLESESEDQVYQFSGYVCKKTAYHHGGSSMEKTIIGMAQNFVGKNNISLLEPKGQFGSRIEGAEGSADARYLHIQLGRFANLIFRNEDVPLLSFLHEDGMVVEPRWFLPVLPMCIVNGCDGVATGWSTSVPMFDPKVIIQNLFILLKNKKEQLREELIPMRPHYIGFKGEVECSEETGVFKISGLLNEINDTEIEITDIPPTQTISEYKKFLLSLTLKPEPEVENFQELHEQGSIKFKVKFLNAEKLKNIKKNVGLLNYFRLVSQISTSNMNMIGHNGVMAKFHSAEDIIHRFFYMRLPYYAQRKDFLLAEMKNNMDTLDNIIRFLQEIRNHDIIMDGTIVEKLNERGYKVIGSDKDFDHLLKIPLSDICAMDREKLLRSKDGLVDKLAKLEKVTDVDLWIKDLDELMKALDEAPLLSQKRSISPGVAATSASSPAPKRIKGR</sequence>
<keyword evidence="10 13" id="KW-0799">Topoisomerase</keyword>
<evidence type="ECO:0000256" key="15">
    <source>
        <dbReference type="SAM" id="MobiDB-lite"/>
    </source>
</evidence>
<evidence type="ECO:0000256" key="4">
    <source>
        <dbReference type="ARBA" id="ARBA00011080"/>
    </source>
</evidence>
<keyword evidence="9" id="KW-0460">Magnesium</keyword>
<evidence type="ECO:0000313" key="19">
    <source>
        <dbReference type="Proteomes" id="UP001497457"/>
    </source>
</evidence>
<dbReference type="Proteomes" id="UP001497457">
    <property type="component" value="Chromosome 3rd"/>
</dbReference>
<dbReference type="PRINTS" id="PR01158">
    <property type="entry name" value="TOPISMRASEII"/>
</dbReference>